<dbReference type="AlphaFoldDB" id="A0AA38P0Q9"/>
<dbReference type="EMBL" id="MU806589">
    <property type="protein sequence ID" value="KAJ3834055.1"/>
    <property type="molecule type" value="Genomic_DNA"/>
</dbReference>
<reference evidence="1" key="1">
    <citation type="submission" date="2022-08" db="EMBL/GenBank/DDBJ databases">
        <authorList>
            <consortium name="DOE Joint Genome Institute"/>
            <person name="Min B."/>
            <person name="Riley R."/>
            <person name="Sierra-Patev S."/>
            <person name="Naranjo-Ortiz M."/>
            <person name="Looney B."/>
            <person name="Konkel Z."/>
            <person name="Slot J.C."/>
            <person name="Sakamoto Y."/>
            <person name="Steenwyk J.L."/>
            <person name="Rokas A."/>
            <person name="Carro J."/>
            <person name="Camarero S."/>
            <person name="Ferreira P."/>
            <person name="Molpeceres G."/>
            <person name="Ruiz-Duenas F.J."/>
            <person name="Serrano A."/>
            <person name="Henrissat B."/>
            <person name="Drula E."/>
            <person name="Hughes K.W."/>
            <person name="Mata J.L."/>
            <person name="Ishikawa N.K."/>
            <person name="Vargas-Isla R."/>
            <person name="Ushijima S."/>
            <person name="Smith C.A."/>
            <person name="Ahrendt S."/>
            <person name="Andreopoulos W."/>
            <person name="He G."/>
            <person name="Labutti K."/>
            <person name="Lipzen A."/>
            <person name="Ng V."/>
            <person name="Sandor L."/>
            <person name="Barry K."/>
            <person name="Martinez A.T."/>
            <person name="Xiao Y."/>
            <person name="Gibbons J.G."/>
            <person name="Terashima K."/>
            <person name="Hibbett D.S."/>
            <person name="Grigoriev I.V."/>
        </authorList>
    </citation>
    <scope>NUCLEOTIDE SEQUENCE</scope>
    <source>
        <strain evidence="1">TFB9207</strain>
    </source>
</reference>
<dbReference type="Proteomes" id="UP001163846">
    <property type="component" value="Unassembled WGS sequence"/>
</dbReference>
<comment type="caution">
    <text evidence="1">The sequence shown here is derived from an EMBL/GenBank/DDBJ whole genome shotgun (WGS) entry which is preliminary data.</text>
</comment>
<keyword evidence="2" id="KW-1185">Reference proteome</keyword>
<evidence type="ECO:0000313" key="2">
    <source>
        <dbReference type="Proteomes" id="UP001163846"/>
    </source>
</evidence>
<protein>
    <submittedName>
        <fullName evidence="1">Uncharacterized protein</fullName>
    </submittedName>
</protein>
<sequence length="340" mass="38283">MLLIPFDKLRAPLSWRRLPRIVLLAVCLLDTLVAARPMAVQELVPRDQSVTNSLRFQIYKPASGTAIKAIRLCLIFGTEIVICSRSSPSVTAWNSIRHTGAKIGDMTFFTNDYKKTIFQNLQQQNSESNPSDNPWILMNKSVQDLVFTFPTYIDQQLQPVCSVSPDAWENWQKMFLEGATTSLSVFFYKSTGDIEIRFDGEVAMTFFGESLESSSSHNVQPLPVFTIVAHYWNPAVFWEALQEIHQHALDSNELSDTEWFHGFQSVGSLPAQARPLARVDKVWTFLSEKTTGWVKGDPEGIKAISYDQAAWKKAARTKVVKTVLPKVASKKKGRGGKGRH</sequence>
<accession>A0AA38P0Q9</accession>
<evidence type="ECO:0000313" key="1">
    <source>
        <dbReference type="EMBL" id="KAJ3834055.1"/>
    </source>
</evidence>
<proteinExistence type="predicted"/>
<organism evidence="1 2">
    <name type="scientific">Lentinula raphanica</name>
    <dbReference type="NCBI Taxonomy" id="153919"/>
    <lineage>
        <taxon>Eukaryota</taxon>
        <taxon>Fungi</taxon>
        <taxon>Dikarya</taxon>
        <taxon>Basidiomycota</taxon>
        <taxon>Agaricomycotina</taxon>
        <taxon>Agaricomycetes</taxon>
        <taxon>Agaricomycetidae</taxon>
        <taxon>Agaricales</taxon>
        <taxon>Marasmiineae</taxon>
        <taxon>Omphalotaceae</taxon>
        <taxon>Lentinula</taxon>
    </lineage>
</organism>
<gene>
    <name evidence="1" type="ORF">F5878DRAFT_645442</name>
</gene>
<name>A0AA38P0Q9_9AGAR</name>